<dbReference type="Pfam" id="PF07738">
    <property type="entry name" value="Sad1_UNC"/>
    <property type="match status" value="1"/>
</dbReference>
<evidence type="ECO:0000313" key="7">
    <source>
        <dbReference type="EMBL" id="GMT05335.1"/>
    </source>
</evidence>
<dbReference type="PANTHER" id="PTHR12953">
    <property type="entry name" value="MEMBRANE PROTEIN CH1 RELATED"/>
    <property type="match status" value="1"/>
</dbReference>
<evidence type="ECO:0000256" key="3">
    <source>
        <dbReference type="ARBA" id="ARBA00022989"/>
    </source>
</evidence>
<dbReference type="AlphaFoldDB" id="A0AAV5UGB4"/>
<feature type="region of interest" description="Disordered" evidence="5">
    <location>
        <begin position="406"/>
        <end position="481"/>
    </location>
</feature>
<feature type="region of interest" description="Disordered" evidence="5">
    <location>
        <begin position="498"/>
        <end position="537"/>
    </location>
</feature>
<name>A0AAV5UGB4_9BILA</name>
<feature type="region of interest" description="Disordered" evidence="5">
    <location>
        <begin position="828"/>
        <end position="867"/>
    </location>
</feature>
<gene>
    <name evidence="7" type="ORF">PENTCL1PPCAC_27509</name>
</gene>
<evidence type="ECO:0000256" key="5">
    <source>
        <dbReference type="SAM" id="MobiDB-lite"/>
    </source>
</evidence>
<keyword evidence="3" id="KW-1133">Transmembrane helix</keyword>
<feature type="compositionally biased region" description="Low complexity" evidence="5">
    <location>
        <begin position="143"/>
        <end position="165"/>
    </location>
</feature>
<evidence type="ECO:0000256" key="2">
    <source>
        <dbReference type="ARBA" id="ARBA00022692"/>
    </source>
</evidence>
<dbReference type="EMBL" id="BTSX01000006">
    <property type="protein sequence ID" value="GMT05335.1"/>
    <property type="molecule type" value="Genomic_DNA"/>
</dbReference>
<feature type="compositionally biased region" description="Basic and acidic residues" evidence="5">
    <location>
        <begin position="420"/>
        <end position="431"/>
    </location>
</feature>
<feature type="compositionally biased region" description="Low complexity" evidence="5">
    <location>
        <begin position="976"/>
        <end position="1011"/>
    </location>
</feature>
<organism evidence="7 8">
    <name type="scientific">Pristionchus entomophagus</name>
    <dbReference type="NCBI Taxonomy" id="358040"/>
    <lineage>
        <taxon>Eukaryota</taxon>
        <taxon>Metazoa</taxon>
        <taxon>Ecdysozoa</taxon>
        <taxon>Nematoda</taxon>
        <taxon>Chromadorea</taxon>
        <taxon>Rhabditida</taxon>
        <taxon>Rhabditina</taxon>
        <taxon>Diplogasteromorpha</taxon>
        <taxon>Diplogasteroidea</taxon>
        <taxon>Neodiplogasteridae</taxon>
        <taxon>Pristionchus</taxon>
    </lineage>
</organism>
<sequence>VNLPPCKKRAVRLKKEEEKKKEKRKIKDQGMTRARRFSVSLDGDPRGSSCTRGLVPMLLLTSLFFASSAAVISCPSDGSTCCSLIDLRAALNRSRHSFATCDPTAQPSQIPPAAVQQDPPAAAAAQVGKQPEESTAPPVIELPSASPATPAADAATAAATGATPAAKDEQQPQIATFDEWTKAKLQQPPVVVAVLPVPVVPAGTNGGGTTTDGTTPIQGRGEGGTASMGGVVVTPPETATATRNYASRECGAKVIYSNPEAENTKAVLNDKEKDDYMRNPCDKAQHKHIVIELCETILPRSIEIANFELFSSGPASVRFSAAERFPTQQWSVLGEWSLADTRTIQTLPVPADKLIYAKFIKLELLAHHGAEHFCTLSTVRVLGVSMVDEYEAEAAVAARIAAPPHAAPVTETAPPPATPKEQEQSVKKDDSSSASPLPSNPPSPVSSTESPPIAVVETPPVTPKVSLPPPTPSSSSTPGTGIVQEVMSGTLLKKIIEVVGGRKKEDHAPTRPRGPRESAYSSCDRTPAAGRPRPPRDVCVRRHFFCPRVAKTSPAPIPMLSTQERAERRVHARRSLVAVTQRREEEMAKQRDAPLPPPPTQIYAPPHRKATSTTPIVQQQPPPPAAAAPPKEEEKAQQPPPPAAPAATPKQQQHPPPPVGIFEGLAAGTSSHKESVFMKLNKRIAALELNMSLSTEYLSELSRQYIAHTDEQKRAMERTRVAAERAAVDVARTVNETVRDELFNLRKEVDALSAWLATLRQQAGSVALATPRRISGAHAAPDHETSAAPERSSSCAREVGHRRVRQSIIDLEGEEDYVSYEETYERPTCPYGRRTQQRGRAYGPQPRPAREAGAPDADGEEEQTEEADDAFDLRHFRHHSDGIWTTEQVLYAVLGAQALTVLLVLTMQLCYTRFFGRRPSLQQPQQQSAAAAAPAAPPPTVDAAELDRLIAAAIAAALERRAERESEAAAPPPLDPGAAAAAAAADASPRSSASSVTSSEPAAHQQQQQSGTKKKKRRQRRATVDSQQAPQHHYHHHQCRQCAGGPSANLDWDSAMDSSLPSPSQTGSEEEFEAPPPSSPAQVPPTSGSAPSSPPVPAVTSQSPKR</sequence>
<reference evidence="7" key="1">
    <citation type="submission" date="2023-10" db="EMBL/GenBank/DDBJ databases">
        <title>Genome assembly of Pristionchus species.</title>
        <authorList>
            <person name="Yoshida K."/>
            <person name="Sommer R.J."/>
        </authorList>
    </citation>
    <scope>NUCLEOTIDE SEQUENCE</scope>
    <source>
        <strain evidence="7">RS0144</strain>
    </source>
</reference>
<feature type="compositionally biased region" description="Pro residues" evidence="5">
    <location>
        <begin position="1074"/>
        <end position="1083"/>
    </location>
</feature>
<dbReference type="PANTHER" id="PTHR12953:SF0">
    <property type="entry name" value="SUN DOMAIN-CONTAINING OSSIFICATION FACTOR"/>
    <property type="match status" value="1"/>
</dbReference>
<evidence type="ECO:0000256" key="4">
    <source>
        <dbReference type="ARBA" id="ARBA00023136"/>
    </source>
</evidence>
<dbReference type="InterPro" id="IPR012919">
    <property type="entry name" value="SUN_dom"/>
</dbReference>
<dbReference type="GO" id="GO:0005737">
    <property type="term" value="C:cytoplasm"/>
    <property type="evidence" value="ECO:0007669"/>
    <property type="project" value="TreeGrafter"/>
</dbReference>
<feature type="compositionally biased region" description="Basic and acidic residues" evidence="5">
    <location>
        <begin position="498"/>
        <end position="509"/>
    </location>
</feature>
<feature type="compositionally biased region" description="Basic residues" evidence="5">
    <location>
        <begin position="1012"/>
        <end position="1021"/>
    </location>
</feature>
<dbReference type="GO" id="GO:0016020">
    <property type="term" value="C:membrane"/>
    <property type="evidence" value="ECO:0007669"/>
    <property type="project" value="InterPro"/>
</dbReference>
<dbReference type="GO" id="GO:0034975">
    <property type="term" value="P:protein folding in endoplasmic reticulum"/>
    <property type="evidence" value="ECO:0007669"/>
    <property type="project" value="TreeGrafter"/>
</dbReference>
<feature type="compositionally biased region" description="Low complexity" evidence="5">
    <location>
        <begin position="111"/>
        <end position="126"/>
    </location>
</feature>
<dbReference type="PROSITE" id="PS51469">
    <property type="entry name" value="SUN"/>
    <property type="match status" value="1"/>
</dbReference>
<keyword evidence="8" id="KW-1185">Reference proteome</keyword>
<dbReference type="Proteomes" id="UP001432027">
    <property type="component" value="Unassembled WGS sequence"/>
</dbReference>
<feature type="region of interest" description="Disordered" evidence="5">
    <location>
        <begin position="963"/>
        <end position="1106"/>
    </location>
</feature>
<feature type="compositionally biased region" description="Acidic residues" evidence="5">
    <location>
        <begin position="857"/>
        <end position="867"/>
    </location>
</feature>
<protein>
    <recommendedName>
        <fullName evidence="6">SUN domain-containing protein</fullName>
    </recommendedName>
</protein>
<dbReference type="InterPro" id="IPR045120">
    <property type="entry name" value="Suco/Slp1-like"/>
</dbReference>
<feature type="region of interest" description="Disordered" evidence="5">
    <location>
        <begin position="102"/>
        <end position="171"/>
    </location>
</feature>
<evidence type="ECO:0000313" key="8">
    <source>
        <dbReference type="Proteomes" id="UP001432027"/>
    </source>
</evidence>
<keyword evidence="2" id="KW-0812">Transmembrane</keyword>
<evidence type="ECO:0000256" key="1">
    <source>
        <dbReference type="ARBA" id="ARBA00004308"/>
    </source>
</evidence>
<comment type="subcellular location">
    <subcellularLocation>
        <location evidence="1">Endomembrane system</location>
    </subcellularLocation>
</comment>
<feature type="region of interest" description="Disordered" evidence="5">
    <location>
        <begin position="776"/>
        <end position="799"/>
    </location>
</feature>
<accession>A0AAV5UGB4</accession>
<feature type="compositionally biased region" description="Basic and acidic residues" evidence="5">
    <location>
        <begin position="581"/>
        <end position="592"/>
    </location>
</feature>
<evidence type="ECO:0000259" key="6">
    <source>
        <dbReference type="PROSITE" id="PS51469"/>
    </source>
</evidence>
<dbReference type="GO" id="GO:0012505">
    <property type="term" value="C:endomembrane system"/>
    <property type="evidence" value="ECO:0007669"/>
    <property type="project" value="UniProtKB-SubCell"/>
</dbReference>
<proteinExistence type="predicted"/>
<feature type="compositionally biased region" description="Pro residues" evidence="5">
    <location>
        <begin position="460"/>
        <end position="472"/>
    </location>
</feature>
<feature type="compositionally biased region" description="Polar residues" evidence="5">
    <location>
        <begin position="1056"/>
        <end position="1067"/>
    </location>
</feature>
<feature type="region of interest" description="Disordered" evidence="5">
    <location>
        <begin position="11"/>
        <end position="31"/>
    </location>
</feature>
<feature type="non-terminal residue" evidence="7">
    <location>
        <position position="1"/>
    </location>
</feature>
<feature type="region of interest" description="Disordered" evidence="5">
    <location>
        <begin position="578"/>
        <end position="665"/>
    </location>
</feature>
<feature type="compositionally biased region" description="Basic and acidic residues" evidence="5">
    <location>
        <begin position="13"/>
        <end position="30"/>
    </location>
</feature>
<keyword evidence="4" id="KW-0472">Membrane</keyword>
<comment type="caution">
    <text evidence="7">The sequence shown here is derived from an EMBL/GenBank/DDBJ whole genome shotgun (WGS) entry which is preliminary data.</text>
</comment>
<feature type="domain" description="SUN" evidence="6">
    <location>
        <begin position="230"/>
        <end position="386"/>
    </location>
</feature>